<protein>
    <recommendedName>
        <fullName evidence="4">Avr9/Cf-9 rapidly elicited protein</fullName>
    </recommendedName>
</protein>
<dbReference type="PANTHER" id="PTHR33978">
    <property type="entry name" value="SERINE/THREONINE-KINASE"/>
    <property type="match status" value="1"/>
</dbReference>
<dbReference type="Proteomes" id="UP000029120">
    <property type="component" value="Chromosome 6"/>
</dbReference>
<proteinExistence type="predicted"/>
<sequence>MEIKVKPKAIESTILATKEEDEKKMKECVVIGQETEEEISTKGPETMKILEGLRKNSDETKQDDSKNESRSSSASSSSSSSVEMMKKSENDKNSSQNEVNTKKEEEKKKENNTNLSNMMKHKKTTSHVWDCGSTLYDSFELNSFKRQLDSAISASARTMSMSHLPDRRIPETLPPPPPPPRQETSSSTSSGNKKHSNKISRSLQRFLKSVFRPKHHQSVSSSSTPSSPVYKAASHGGGDKDRYYVVYDKSGSLTTIPESTEKEVGPEMNSLVRKTVSERFPASRVVGISCA</sequence>
<feature type="compositionally biased region" description="Low complexity" evidence="1">
    <location>
        <begin position="218"/>
        <end position="229"/>
    </location>
</feature>
<gene>
    <name evidence="2" type="ordered locus">AALP_Aa6g315300</name>
</gene>
<dbReference type="AlphaFoldDB" id="A0A087GSZ0"/>
<feature type="compositionally biased region" description="Pro residues" evidence="1">
    <location>
        <begin position="172"/>
        <end position="181"/>
    </location>
</feature>
<dbReference type="EMBL" id="CM002874">
    <property type="protein sequence ID" value="KFK32992.1"/>
    <property type="molecule type" value="Genomic_DNA"/>
</dbReference>
<dbReference type="OrthoDB" id="1932439at2759"/>
<dbReference type="Gramene" id="KFK32992">
    <property type="protein sequence ID" value="KFK32992"/>
    <property type="gene ID" value="AALP_AA6G315300"/>
</dbReference>
<feature type="compositionally biased region" description="Low complexity" evidence="1">
    <location>
        <begin position="70"/>
        <end position="81"/>
    </location>
</feature>
<dbReference type="PANTHER" id="PTHR33978:SF15">
    <property type="entry name" value="(RAPE) HYPOTHETICAL PROTEIN"/>
    <property type="match status" value="1"/>
</dbReference>
<evidence type="ECO:0008006" key="4">
    <source>
        <dbReference type="Google" id="ProtNLM"/>
    </source>
</evidence>
<keyword evidence="3" id="KW-1185">Reference proteome</keyword>
<name>A0A087GSZ0_ARAAL</name>
<feature type="region of interest" description="Disordered" evidence="1">
    <location>
        <begin position="159"/>
        <end position="242"/>
    </location>
</feature>
<feature type="compositionally biased region" description="Basic and acidic residues" evidence="1">
    <location>
        <begin position="100"/>
        <end position="111"/>
    </location>
</feature>
<evidence type="ECO:0000256" key="1">
    <source>
        <dbReference type="SAM" id="MobiDB-lite"/>
    </source>
</evidence>
<accession>A0A087GSZ0</accession>
<feature type="compositionally biased region" description="Basic and acidic residues" evidence="1">
    <location>
        <begin position="51"/>
        <end position="69"/>
    </location>
</feature>
<evidence type="ECO:0000313" key="3">
    <source>
        <dbReference type="Proteomes" id="UP000029120"/>
    </source>
</evidence>
<feature type="region of interest" description="Disordered" evidence="1">
    <location>
        <begin position="32"/>
        <end position="127"/>
    </location>
</feature>
<organism evidence="2 3">
    <name type="scientific">Arabis alpina</name>
    <name type="common">Alpine rock-cress</name>
    <dbReference type="NCBI Taxonomy" id="50452"/>
    <lineage>
        <taxon>Eukaryota</taxon>
        <taxon>Viridiplantae</taxon>
        <taxon>Streptophyta</taxon>
        <taxon>Embryophyta</taxon>
        <taxon>Tracheophyta</taxon>
        <taxon>Spermatophyta</taxon>
        <taxon>Magnoliopsida</taxon>
        <taxon>eudicotyledons</taxon>
        <taxon>Gunneridae</taxon>
        <taxon>Pentapetalae</taxon>
        <taxon>rosids</taxon>
        <taxon>malvids</taxon>
        <taxon>Brassicales</taxon>
        <taxon>Brassicaceae</taxon>
        <taxon>Arabideae</taxon>
        <taxon>Arabis</taxon>
    </lineage>
</organism>
<dbReference type="eggNOG" id="ENOG502S314">
    <property type="taxonomic scope" value="Eukaryota"/>
</dbReference>
<reference evidence="3" key="1">
    <citation type="journal article" date="2015" name="Nat. Plants">
        <title>Genome expansion of Arabis alpina linked with retrotransposition and reduced symmetric DNA methylation.</title>
        <authorList>
            <person name="Willing E.M."/>
            <person name="Rawat V."/>
            <person name="Mandakova T."/>
            <person name="Maumus F."/>
            <person name="James G.V."/>
            <person name="Nordstroem K.J."/>
            <person name="Becker C."/>
            <person name="Warthmann N."/>
            <person name="Chica C."/>
            <person name="Szarzynska B."/>
            <person name="Zytnicki M."/>
            <person name="Albani M.C."/>
            <person name="Kiefer C."/>
            <person name="Bergonzi S."/>
            <person name="Castaings L."/>
            <person name="Mateos J.L."/>
            <person name="Berns M.C."/>
            <person name="Bujdoso N."/>
            <person name="Piofczyk T."/>
            <person name="de Lorenzo L."/>
            <person name="Barrero-Sicilia C."/>
            <person name="Mateos I."/>
            <person name="Piednoel M."/>
            <person name="Hagmann J."/>
            <person name="Chen-Min-Tao R."/>
            <person name="Iglesias-Fernandez R."/>
            <person name="Schuster S.C."/>
            <person name="Alonso-Blanco C."/>
            <person name="Roudier F."/>
            <person name="Carbonero P."/>
            <person name="Paz-Ares J."/>
            <person name="Davis S.J."/>
            <person name="Pecinka A."/>
            <person name="Quesneville H."/>
            <person name="Colot V."/>
            <person name="Lysak M.A."/>
            <person name="Weigel D."/>
            <person name="Coupland G."/>
            <person name="Schneeberger K."/>
        </authorList>
    </citation>
    <scope>NUCLEOTIDE SEQUENCE [LARGE SCALE GENOMIC DNA]</scope>
    <source>
        <strain evidence="3">cv. Pajares</strain>
    </source>
</reference>
<evidence type="ECO:0000313" key="2">
    <source>
        <dbReference type="EMBL" id="KFK32992.1"/>
    </source>
</evidence>
<dbReference type="OMA" id="NMMKHKK"/>